<organism evidence="2 3">
    <name type="scientific">Zemynaea arenosa</name>
    <dbReference type="NCBI Taxonomy" id="2561931"/>
    <lineage>
        <taxon>Bacteria</taxon>
        <taxon>Pseudomonadati</taxon>
        <taxon>Pseudomonadota</taxon>
        <taxon>Betaproteobacteria</taxon>
        <taxon>Burkholderiales</taxon>
        <taxon>Oxalobacteraceae</taxon>
        <taxon>Telluria group</taxon>
        <taxon>Zemynaea</taxon>
    </lineage>
</organism>
<sequence length="246" mass="26446">MLTALLIAAAAATSSVPSTPVRDCGAVTVPQSGGDYTDPQAADRLKVVEAYHFTADVESLRHGASGPLGGDLGYTLEHFPNHHRALAALVRLSIREQNPRPHGARYSTECYFDRALRFSAADTQVRRVYADFLLATRRDEDALAQLEKVIASDPNDARSHYNAGLLCVRKKDWARAAAHASEAYRLGFPLPGLRNKLADAGHPLPAVTVKPKEDGEAARPLPAVAAKPKEEAEAARGAEAPPDLQE</sequence>
<reference evidence="2 3" key="1">
    <citation type="submission" date="2019-03" db="EMBL/GenBank/DDBJ databases">
        <title>Draft Genome Sequence of Massilia arenosa sp. nov., a Novel Massilia Species Isolated from a Sandy-loam Maize Soil.</title>
        <authorList>
            <person name="Raths R."/>
            <person name="Peta V."/>
            <person name="Bucking H."/>
        </authorList>
    </citation>
    <scope>NUCLEOTIDE SEQUENCE [LARGE SCALE GENOMIC DNA]</scope>
    <source>
        <strain evidence="2 3">MC02</strain>
    </source>
</reference>
<protein>
    <submittedName>
        <fullName evidence="2">ABC transporter permease</fullName>
    </submittedName>
</protein>
<evidence type="ECO:0000313" key="3">
    <source>
        <dbReference type="Proteomes" id="UP000298438"/>
    </source>
</evidence>
<dbReference type="EMBL" id="SPVF01000100">
    <property type="protein sequence ID" value="TFW23026.1"/>
    <property type="molecule type" value="Genomic_DNA"/>
</dbReference>
<name>A0A4Y9SH10_9BURK</name>
<evidence type="ECO:0000313" key="2">
    <source>
        <dbReference type="EMBL" id="TFW23026.1"/>
    </source>
</evidence>
<dbReference type="SUPFAM" id="SSF48452">
    <property type="entry name" value="TPR-like"/>
    <property type="match status" value="1"/>
</dbReference>
<dbReference type="AlphaFoldDB" id="A0A4Y9SH10"/>
<feature type="compositionally biased region" description="Low complexity" evidence="1">
    <location>
        <begin position="237"/>
        <end position="246"/>
    </location>
</feature>
<feature type="region of interest" description="Disordered" evidence="1">
    <location>
        <begin position="204"/>
        <end position="246"/>
    </location>
</feature>
<dbReference type="OrthoDB" id="8525350at2"/>
<dbReference type="Proteomes" id="UP000298438">
    <property type="component" value="Unassembled WGS sequence"/>
</dbReference>
<gene>
    <name evidence="2" type="ORF">E4L96_07315</name>
</gene>
<dbReference type="Gene3D" id="1.25.40.10">
    <property type="entry name" value="Tetratricopeptide repeat domain"/>
    <property type="match status" value="1"/>
</dbReference>
<proteinExistence type="predicted"/>
<comment type="caution">
    <text evidence="2">The sequence shown here is derived from an EMBL/GenBank/DDBJ whole genome shotgun (WGS) entry which is preliminary data.</text>
</comment>
<dbReference type="RefSeq" id="WP_135206557.1">
    <property type="nucleotide sequence ID" value="NZ_SPVF01000100.1"/>
</dbReference>
<accession>A0A4Y9SH10</accession>
<keyword evidence="3" id="KW-1185">Reference proteome</keyword>
<dbReference type="InterPro" id="IPR011990">
    <property type="entry name" value="TPR-like_helical_dom_sf"/>
</dbReference>
<evidence type="ECO:0000256" key="1">
    <source>
        <dbReference type="SAM" id="MobiDB-lite"/>
    </source>
</evidence>
<feature type="compositionally biased region" description="Basic and acidic residues" evidence="1">
    <location>
        <begin position="227"/>
        <end position="236"/>
    </location>
</feature>